<dbReference type="Proteomes" id="UP001143910">
    <property type="component" value="Unassembled WGS sequence"/>
</dbReference>
<accession>A0ACC1MGK7</accession>
<reference evidence="1" key="1">
    <citation type="submission" date="2022-08" db="EMBL/GenBank/DDBJ databases">
        <title>Genome Sequence of Lecanicillium fungicola.</title>
        <authorList>
            <person name="Buettner E."/>
        </authorList>
    </citation>
    <scope>NUCLEOTIDE SEQUENCE</scope>
    <source>
        <strain evidence="1">Babe33</strain>
    </source>
</reference>
<sequence length="504" mass="54953">MATQHTSASASVEILVHGTAPSKVADDVTYRHLAQSYLSFAPGSRVNVTISSSPSVQHQPAPPSRQDQEDHVHNLTMLQSFCSDSQDISFRSALDNRSSPLMSSKKTRQPATPPAQLPSQIPDSYPMPDADLFNVTPTRVLQRYIGSRLPRSTPTAHRQDIVSFSPLSAQREIEAQTVPNEIGTKLNVVTAPVAAHIISFVPPSQSRLVEEQSLRREATIPLTPLVPEATRKRKADHMNVHLDDTFALDITHISSSITSTASSVAAATALQRSESDPLSLKQLRENTAEDDAGAHHNLVRSVSDPNHQHQRRCQQQQLPLPPPSSQLAYTALSQVPSTYLPSASSSPASSFLSSHSIRPPSPPTGVSNLALANLVSAKLAKLAHDLSSRYRPILHRALNPLERGYWLVDCTTWPADTRTDAWAFLKSYVGSGLAGWGVWCKRSSGDICDGSGEVEKHASIRLYGWAHVVKHTYLLLYLVSGRQLKITGAKWYDADGKVAVEVVP</sequence>
<proteinExistence type="predicted"/>
<keyword evidence="2" id="KW-1185">Reference proteome</keyword>
<name>A0ACC1MGK7_9HYPO</name>
<comment type="caution">
    <text evidence="1">The sequence shown here is derived from an EMBL/GenBank/DDBJ whole genome shotgun (WGS) entry which is preliminary data.</text>
</comment>
<evidence type="ECO:0000313" key="1">
    <source>
        <dbReference type="EMBL" id="KAJ2965807.1"/>
    </source>
</evidence>
<gene>
    <name evidence="1" type="ORF">NQ176_g10443</name>
</gene>
<protein>
    <submittedName>
        <fullName evidence="1">Uncharacterized protein</fullName>
    </submittedName>
</protein>
<dbReference type="EMBL" id="JANJQO010002845">
    <property type="protein sequence ID" value="KAJ2965807.1"/>
    <property type="molecule type" value="Genomic_DNA"/>
</dbReference>
<evidence type="ECO:0000313" key="2">
    <source>
        <dbReference type="Proteomes" id="UP001143910"/>
    </source>
</evidence>
<organism evidence="1 2">
    <name type="scientific">Zarea fungicola</name>
    <dbReference type="NCBI Taxonomy" id="93591"/>
    <lineage>
        <taxon>Eukaryota</taxon>
        <taxon>Fungi</taxon>
        <taxon>Dikarya</taxon>
        <taxon>Ascomycota</taxon>
        <taxon>Pezizomycotina</taxon>
        <taxon>Sordariomycetes</taxon>
        <taxon>Hypocreomycetidae</taxon>
        <taxon>Hypocreales</taxon>
        <taxon>Cordycipitaceae</taxon>
        <taxon>Zarea</taxon>
    </lineage>
</organism>